<dbReference type="EMBL" id="WIXE01018808">
    <property type="protein sequence ID" value="KAK5970590.1"/>
    <property type="molecule type" value="Genomic_DNA"/>
</dbReference>
<dbReference type="SMART" id="SM00020">
    <property type="entry name" value="Tryp_SPc"/>
    <property type="match status" value="1"/>
</dbReference>
<keyword evidence="6" id="KW-1185">Reference proteome</keyword>
<evidence type="ECO:0000256" key="3">
    <source>
        <dbReference type="SAM" id="SignalP"/>
    </source>
</evidence>
<reference evidence="5 6" key="1">
    <citation type="submission" date="2019-10" db="EMBL/GenBank/DDBJ databases">
        <title>Assembly and Annotation for the nematode Trichostrongylus colubriformis.</title>
        <authorList>
            <person name="Martin J."/>
        </authorList>
    </citation>
    <scope>NUCLEOTIDE SEQUENCE [LARGE SCALE GENOMIC DNA]</scope>
    <source>
        <strain evidence="5">G859</strain>
        <tissue evidence="5">Whole worm</tissue>
    </source>
</reference>
<feature type="signal peptide" evidence="3">
    <location>
        <begin position="1"/>
        <end position="18"/>
    </location>
</feature>
<organism evidence="5 6">
    <name type="scientific">Trichostrongylus colubriformis</name>
    <name type="common">Black scour worm</name>
    <dbReference type="NCBI Taxonomy" id="6319"/>
    <lineage>
        <taxon>Eukaryota</taxon>
        <taxon>Metazoa</taxon>
        <taxon>Ecdysozoa</taxon>
        <taxon>Nematoda</taxon>
        <taxon>Chromadorea</taxon>
        <taxon>Rhabditida</taxon>
        <taxon>Rhabditina</taxon>
        <taxon>Rhabditomorpha</taxon>
        <taxon>Strongyloidea</taxon>
        <taxon>Trichostrongylidae</taxon>
        <taxon>Trichostrongylus</taxon>
    </lineage>
</organism>
<dbReference type="InterPro" id="IPR009003">
    <property type="entry name" value="Peptidase_S1_PA"/>
</dbReference>
<evidence type="ECO:0000256" key="1">
    <source>
        <dbReference type="ARBA" id="ARBA00023157"/>
    </source>
</evidence>
<dbReference type="AlphaFoldDB" id="A0AAN8F039"/>
<dbReference type="PROSITE" id="PS00134">
    <property type="entry name" value="TRYPSIN_HIS"/>
    <property type="match status" value="1"/>
</dbReference>
<feature type="chain" id="PRO_5042998782" evidence="3">
    <location>
        <begin position="19"/>
        <end position="326"/>
    </location>
</feature>
<keyword evidence="2" id="KW-0645">Protease</keyword>
<evidence type="ECO:0000259" key="4">
    <source>
        <dbReference type="PROSITE" id="PS50240"/>
    </source>
</evidence>
<accession>A0AAN8F039</accession>
<name>A0AAN8F039_TRICO</name>
<evidence type="ECO:0000313" key="6">
    <source>
        <dbReference type="Proteomes" id="UP001331761"/>
    </source>
</evidence>
<keyword evidence="2" id="KW-0378">Hydrolase</keyword>
<dbReference type="InterPro" id="IPR018114">
    <property type="entry name" value="TRYPSIN_HIS"/>
</dbReference>
<evidence type="ECO:0000256" key="2">
    <source>
        <dbReference type="RuleBase" id="RU363034"/>
    </source>
</evidence>
<proteinExistence type="predicted"/>
<dbReference type="PROSITE" id="PS50240">
    <property type="entry name" value="TRYPSIN_DOM"/>
    <property type="match status" value="1"/>
</dbReference>
<dbReference type="GO" id="GO:0006508">
    <property type="term" value="P:proteolysis"/>
    <property type="evidence" value="ECO:0007669"/>
    <property type="project" value="UniProtKB-KW"/>
</dbReference>
<keyword evidence="3" id="KW-0732">Signal</keyword>
<protein>
    <submittedName>
        <fullName evidence="5">Trypsin</fullName>
    </submittedName>
</protein>
<dbReference type="PANTHER" id="PTHR24260:SF136">
    <property type="entry name" value="GH08193P-RELATED"/>
    <property type="match status" value="1"/>
</dbReference>
<dbReference type="InterPro" id="IPR001314">
    <property type="entry name" value="Peptidase_S1A"/>
</dbReference>
<dbReference type="InterPro" id="IPR033116">
    <property type="entry name" value="TRYPSIN_SER"/>
</dbReference>
<gene>
    <name evidence="5" type="ORF">GCK32_009349</name>
</gene>
<dbReference type="PANTHER" id="PTHR24260">
    <property type="match status" value="1"/>
</dbReference>
<dbReference type="Proteomes" id="UP001331761">
    <property type="component" value="Unassembled WGS sequence"/>
</dbReference>
<dbReference type="InterPro" id="IPR001254">
    <property type="entry name" value="Trypsin_dom"/>
</dbReference>
<dbReference type="PRINTS" id="PR00722">
    <property type="entry name" value="CHYMOTRYPSIN"/>
</dbReference>
<sequence>MQLILLLCLFLLSPNVFTRRLTNEENRRLKKTCGADRLKMGRHTLKSMHGEKVEINMFPWVAALFAEGACSAVQISSRHILTAAHCFRVRKDPKMVTKTLYAATPPEDITVYVSSSCVRPQFCPGRAKFTITQPPHMHEGYNPCTDENDLALIELDSDIPTEIGTPICMRENEKLAQKLTSVGYGFDPNHPDPKPLHWLQKVDFHSDDVQESDTRITASHRTKSTCMGDSGGPLVQLNHKNKYVLVGIVSGGIPECSETITEEQRNILPRESYFTNLRGHLDWICTHTGVCPIQQMGSHHDEGSFSKEHISIEIGVIEGKPKVTSK</sequence>
<evidence type="ECO:0000313" key="5">
    <source>
        <dbReference type="EMBL" id="KAK5970590.1"/>
    </source>
</evidence>
<keyword evidence="2" id="KW-0720">Serine protease</keyword>
<dbReference type="InterPro" id="IPR051333">
    <property type="entry name" value="CLIP_Serine_Protease"/>
</dbReference>
<dbReference type="InterPro" id="IPR043504">
    <property type="entry name" value="Peptidase_S1_PA_chymotrypsin"/>
</dbReference>
<dbReference type="Gene3D" id="2.40.10.10">
    <property type="entry name" value="Trypsin-like serine proteases"/>
    <property type="match status" value="2"/>
</dbReference>
<dbReference type="Pfam" id="PF00089">
    <property type="entry name" value="Trypsin"/>
    <property type="match status" value="1"/>
</dbReference>
<dbReference type="GO" id="GO:0004252">
    <property type="term" value="F:serine-type endopeptidase activity"/>
    <property type="evidence" value="ECO:0007669"/>
    <property type="project" value="InterPro"/>
</dbReference>
<comment type="caution">
    <text evidence="5">The sequence shown here is derived from an EMBL/GenBank/DDBJ whole genome shotgun (WGS) entry which is preliminary data.</text>
</comment>
<feature type="domain" description="Peptidase S1" evidence="4">
    <location>
        <begin position="47"/>
        <end position="289"/>
    </location>
</feature>
<dbReference type="PROSITE" id="PS00135">
    <property type="entry name" value="TRYPSIN_SER"/>
    <property type="match status" value="1"/>
</dbReference>
<keyword evidence="1" id="KW-1015">Disulfide bond</keyword>
<dbReference type="SUPFAM" id="SSF50494">
    <property type="entry name" value="Trypsin-like serine proteases"/>
    <property type="match status" value="1"/>
</dbReference>